<dbReference type="EMBL" id="CM011677">
    <property type="protein sequence ID" value="TMS20515.1"/>
    <property type="molecule type" value="Genomic_DNA"/>
</dbReference>
<proteinExistence type="predicted"/>
<accession>A0ACD3RMG8</accession>
<reference evidence="1" key="1">
    <citation type="submission" date="2018-11" db="EMBL/GenBank/DDBJ databases">
        <title>The sequence and de novo assembly of Larimichthys crocea genome using PacBio and Hi-C technologies.</title>
        <authorList>
            <person name="Xu P."/>
            <person name="Chen B."/>
            <person name="Zhou Z."/>
            <person name="Ke Q."/>
            <person name="Wu Y."/>
            <person name="Bai H."/>
            <person name="Pu F."/>
        </authorList>
    </citation>
    <scope>NUCLEOTIDE SEQUENCE</scope>
    <source>
        <tissue evidence="1">Muscle</tissue>
    </source>
</reference>
<organism evidence="1 2">
    <name type="scientific">Larimichthys crocea</name>
    <name type="common">Large yellow croaker</name>
    <name type="synonym">Pseudosciaena crocea</name>
    <dbReference type="NCBI Taxonomy" id="215358"/>
    <lineage>
        <taxon>Eukaryota</taxon>
        <taxon>Metazoa</taxon>
        <taxon>Chordata</taxon>
        <taxon>Craniata</taxon>
        <taxon>Vertebrata</taxon>
        <taxon>Euteleostomi</taxon>
        <taxon>Actinopterygii</taxon>
        <taxon>Neopterygii</taxon>
        <taxon>Teleostei</taxon>
        <taxon>Neoteleostei</taxon>
        <taxon>Acanthomorphata</taxon>
        <taxon>Eupercaria</taxon>
        <taxon>Sciaenidae</taxon>
        <taxon>Larimichthys</taxon>
    </lineage>
</organism>
<sequence>MSAGKMNQEEVLAKLKKDVRSLLISSKMGLEPEQLMRDYVAMLGYRMPLKLLGFRNIMDMVKEMPDVVSLNFRPDGSLFLKAVGTESTQTVEELVADQRTSKTDKKVRRGGVSYFSPRYSYRYPSVVLPRRGRAPPALPAQLRTQLRTLLSKGPLRLSDLETSFLRCFGRPLHVQNYGFYSTGEMLEAAADLVLIQQGRLGSVLTLREHMLPRPLLRPFSPPRRTGPVKSALPTNDKSASKGPGIRAETPTISPVQGSPLSALGPVPKESTDVSNKPKMGEKNQEVDLELCQDGHFFQKRFLKLEEELRQQIVENGVAGTISQELKDKLRKVVGKTSGGLSVHDLPAEYKRLFGEDLPLLQTGFVSVTELVSAMSDTFHLEPAGRDNGLHWIVTDVQDSDITQSGSKEPESFDNSVKQPFQSYHLNYGESPWEGELEGDVGDLGEYDEKEKKGEKTELEAGDNSNTKLMPCSPTVPLDALQSQRLQKPTRHSARELVEVLVEHVESPENFHIRFSECEGARALEDMMIEMRRCYTVPEVSERYRLPERFVRRGQVCCVSPKGMWFYRVVIHQIVSPTQVEVYYVDFGDLTVVPSANLKFLKLCYSILPAQAVPSSLAGIKPTSGSWTPEATASFQKLCSDRSLVGALDCYIGDVLQLYLCDTHTDNDIYIHAVLLSQGHGMACSPAASAALCVHVSPVSLYLGEGIVDLPEVEEETTSSPKPENMLEEAMPVSPKVEEEELPGLECIEDSVVSHHYQSKNTMSSALINEQTLSCGEMAWALTNKSSLTNSSSPTLSPLSPPDLIWTKAPPANCKADLQMLLSTAKPAPSSIISSSCRPAPEEETLLPKVAAPSLVRAPPILKTLSLLTPDLGQGVPLYLRNSGIPFPLFGTR</sequence>
<evidence type="ECO:0000313" key="1">
    <source>
        <dbReference type="EMBL" id="TMS20515.1"/>
    </source>
</evidence>
<keyword evidence="2" id="KW-1185">Reference proteome</keyword>
<comment type="caution">
    <text evidence="1">The sequence shown here is derived from an EMBL/GenBank/DDBJ whole genome shotgun (WGS) entry which is preliminary data.</text>
</comment>
<name>A0ACD3RMG8_LARCR</name>
<dbReference type="Proteomes" id="UP000793456">
    <property type="component" value="Chromosome IV"/>
</dbReference>
<evidence type="ECO:0000313" key="2">
    <source>
        <dbReference type="Proteomes" id="UP000793456"/>
    </source>
</evidence>
<gene>
    <name evidence="1" type="ORF">E3U43_007008</name>
</gene>
<protein>
    <submittedName>
        <fullName evidence="1">Uncharacterized protein</fullName>
    </submittedName>
</protein>